<feature type="region of interest" description="Disordered" evidence="8">
    <location>
        <begin position="513"/>
        <end position="619"/>
    </location>
</feature>
<dbReference type="PANTHER" id="PTHR13227:SF0">
    <property type="entry name" value="EUKARYOTIC TRANSLATION INITIATION FACTOR 2A"/>
    <property type="match status" value="1"/>
</dbReference>
<dbReference type="InterPro" id="IPR013979">
    <property type="entry name" value="TIF_beta_prop-like"/>
</dbReference>
<evidence type="ECO:0000256" key="1">
    <source>
        <dbReference type="ARBA" id="ARBA00009573"/>
    </source>
</evidence>
<dbReference type="PANTHER" id="PTHR13227">
    <property type="entry name" value="EUKARYOTIC TRANSLATION INITIATION FACTOR 2A"/>
    <property type="match status" value="1"/>
</dbReference>
<keyword evidence="4" id="KW-0853">WD repeat</keyword>
<dbReference type="GO" id="GO:0003729">
    <property type="term" value="F:mRNA binding"/>
    <property type="evidence" value="ECO:0007669"/>
    <property type="project" value="TreeGrafter"/>
</dbReference>
<dbReference type="AlphaFoldDB" id="A0A5J4YU43"/>
<feature type="compositionally biased region" description="Basic residues" evidence="8">
    <location>
        <begin position="552"/>
        <end position="563"/>
    </location>
</feature>
<dbReference type="EMBL" id="VRMN01000004">
    <property type="protein sequence ID" value="KAA8495029.1"/>
    <property type="molecule type" value="Genomic_DNA"/>
</dbReference>
<evidence type="ECO:0000256" key="8">
    <source>
        <dbReference type="SAM" id="MobiDB-lite"/>
    </source>
</evidence>
<accession>A0A5J4YU43</accession>
<keyword evidence="5" id="KW-0677">Repeat</keyword>
<evidence type="ECO:0000256" key="6">
    <source>
        <dbReference type="ARBA" id="ARBA00022845"/>
    </source>
</evidence>
<dbReference type="Gene3D" id="2.130.10.10">
    <property type="entry name" value="YVTN repeat-like/Quinoprotein amine dehydrogenase"/>
    <property type="match status" value="1"/>
</dbReference>
<evidence type="ECO:0000256" key="5">
    <source>
        <dbReference type="ARBA" id="ARBA00022737"/>
    </source>
</evidence>
<evidence type="ECO:0000256" key="3">
    <source>
        <dbReference type="ARBA" id="ARBA00022540"/>
    </source>
</evidence>
<dbReference type="Proteomes" id="UP000324585">
    <property type="component" value="Unassembled WGS sequence"/>
</dbReference>
<dbReference type="GO" id="GO:0003743">
    <property type="term" value="F:translation initiation factor activity"/>
    <property type="evidence" value="ECO:0007669"/>
    <property type="project" value="UniProtKB-KW"/>
</dbReference>
<keyword evidence="3 10" id="KW-0396">Initiation factor</keyword>
<organism evidence="10 11">
    <name type="scientific">Porphyridium purpureum</name>
    <name type="common">Red alga</name>
    <name type="synonym">Porphyridium cruentum</name>
    <dbReference type="NCBI Taxonomy" id="35688"/>
    <lineage>
        <taxon>Eukaryota</taxon>
        <taxon>Rhodophyta</taxon>
        <taxon>Bangiophyceae</taxon>
        <taxon>Porphyridiales</taxon>
        <taxon>Porphyridiaceae</taxon>
        <taxon>Porphyridium</taxon>
    </lineage>
</organism>
<dbReference type="InterPro" id="IPR011387">
    <property type="entry name" value="TIF2A"/>
</dbReference>
<keyword evidence="11" id="KW-1185">Reference proteome</keyword>
<evidence type="ECO:0000313" key="11">
    <source>
        <dbReference type="Proteomes" id="UP000324585"/>
    </source>
</evidence>
<dbReference type="OMA" id="RCCAYSP"/>
<protein>
    <recommendedName>
        <fullName evidence="2">Eukaryotic translation initiation factor 2A</fullName>
    </recommendedName>
</protein>
<evidence type="ECO:0000313" key="10">
    <source>
        <dbReference type="EMBL" id="KAA8495029.1"/>
    </source>
</evidence>
<dbReference type="SUPFAM" id="SSF82171">
    <property type="entry name" value="DPP6 N-terminal domain-like"/>
    <property type="match status" value="1"/>
</dbReference>
<evidence type="ECO:0000259" key="9">
    <source>
        <dbReference type="Pfam" id="PF08662"/>
    </source>
</evidence>
<sequence length="665" mass="71728">MGEAERVESESAPVPSAPPVRVLIRTSNEGHVGELHVPPRGEPQDAQHGQLARRNALPTQYLQVQFAADGSRMVCVEEEPVAYVIVRDAATGAELSRFAPATPGDPLTRASQVALSPRGSYVLVWAKTSTDPRGNLAVFDATTGQKIAAFAQKSLTADLWPCIQWSDDESVAVRASANTVFLYEENKFAETPAKKYNVPGVERVALSPGSVPYRLGAFVPAIRDQPSKLMLIDCDSGETLVTRSTFRAESTAFLWAPSGKALLAIISTNVDTSGKSYYGESALFYMDVAKRTDTRVQLPKDGPIHDIAWAPDGRGFIAVYGYMPARTTLFNALCEPIFDFGSGSRNTVSFSPHGRIVALCGFGNLPGHVEFWDKKARALIGEADMHCTTEYSWSPCSRYFLAATTFPRLRVDNCVSVFKSNGELVYKEKMDSGKYVHQARFVPAPTHLFPDLPASPRSGAAVRIVDGKKVVDLSKVTSATPVAERKVYRPPGARGQAASFSLHEKEEARVIVGGKFGPSSGSDARANRGPSRVVPGAEGFFDDDSSAAGGGQKKKRSKSRNKKTTPAETGSTAPASSASANRTGNDAKKAEPESGEADASVHPEPASAADEPEEVSKEKRIKALKKKLRQIETLELVTDKSSLNEEQVAKLQSKLALLEELRALE</sequence>
<feature type="compositionally biased region" description="Low complexity" evidence="8">
    <location>
        <begin position="564"/>
        <end position="580"/>
    </location>
</feature>
<dbReference type="Pfam" id="PF08662">
    <property type="entry name" value="eIF2A"/>
    <property type="match status" value="1"/>
</dbReference>
<dbReference type="OrthoDB" id="2194683at2759"/>
<dbReference type="InterPro" id="IPR015943">
    <property type="entry name" value="WD40/YVTN_repeat-like_dom_sf"/>
</dbReference>
<feature type="region of interest" description="Disordered" evidence="8">
    <location>
        <begin position="32"/>
        <end position="52"/>
    </location>
</feature>
<dbReference type="GO" id="GO:0000049">
    <property type="term" value="F:tRNA binding"/>
    <property type="evidence" value="ECO:0007669"/>
    <property type="project" value="TreeGrafter"/>
</dbReference>
<evidence type="ECO:0000256" key="7">
    <source>
        <dbReference type="ARBA" id="ARBA00022917"/>
    </source>
</evidence>
<gene>
    <name evidence="10" type="ORF">FVE85_3270</name>
</gene>
<reference evidence="11" key="1">
    <citation type="journal article" date="2019" name="Nat. Commun.">
        <title>Expansion of phycobilisome linker gene families in mesophilic red algae.</title>
        <authorList>
            <person name="Lee J."/>
            <person name="Kim D."/>
            <person name="Bhattacharya D."/>
            <person name="Yoon H.S."/>
        </authorList>
    </citation>
    <scope>NUCLEOTIDE SEQUENCE [LARGE SCALE GENOMIC DNA]</scope>
    <source>
        <strain evidence="11">CCMP 1328</strain>
    </source>
</reference>
<evidence type="ECO:0000256" key="4">
    <source>
        <dbReference type="ARBA" id="ARBA00022574"/>
    </source>
</evidence>
<dbReference type="GO" id="GO:0043022">
    <property type="term" value="F:ribosome binding"/>
    <property type="evidence" value="ECO:0007669"/>
    <property type="project" value="TreeGrafter"/>
</dbReference>
<evidence type="ECO:0000256" key="2">
    <source>
        <dbReference type="ARBA" id="ARBA00013819"/>
    </source>
</evidence>
<name>A0A5J4YU43_PORPP</name>
<comment type="caution">
    <text evidence="10">The sequence shown here is derived from an EMBL/GenBank/DDBJ whole genome shotgun (WGS) entry which is preliminary data.</text>
</comment>
<feature type="domain" description="Translation initiation factor beta propellor-like" evidence="9">
    <location>
        <begin position="243"/>
        <end position="431"/>
    </location>
</feature>
<comment type="similarity">
    <text evidence="1">Belongs to the WD repeat EIF2A family.</text>
</comment>
<keyword evidence="6" id="KW-0810">Translation regulation</keyword>
<proteinExistence type="inferred from homology"/>
<feature type="compositionally biased region" description="Basic and acidic residues" evidence="8">
    <location>
        <begin position="32"/>
        <end position="45"/>
    </location>
</feature>
<dbReference type="GO" id="GO:0006417">
    <property type="term" value="P:regulation of translation"/>
    <property type="evidence" value="ECO:0007669"/>
    <property type="project" value="UniProtKB-KW"/>
</dbReference>
<dbReference type="GO" id="GO:0022627">
    <property type="term" value="C:cytosolic small ribosomal subunit"/>
    <property type="evidence" value="ECO:0007669"/>
    <property type="project" value="TreeGrafter"/>
</dbReference>
<keyword evidence="7" id="KW-0648">Protein biosynthesis</keyword>